<name>A0ABR4NSL5_9SACH</name>
<accession>A0ABR4NSL5</accession>
<dbReference type="Gene3D" id="1.10.150.450">
    <property type="match status" value="1"/>
</dbReference>
<dbReference type="InterPro" id="IPR010237">
    <property type="entry name" value="Pyr-5-nucltdase"/>
</dbReference>
<comment type="caution">
    <text evidence="1">The sequence shown here is derived from an EMBL/GenBank/DDBJ whole genome shotgun (WGS) entry which is preliminary data.</text>
</comment>
<dbReference type="SUPFAM" id="SSF56784">
    <property type="entry name" value="HAD-like"/>
    <property type="match status" value="1"/>
</dbReference>
<organism evidence="1 2">
    <name type="scientific">Nakaseomyces bracarensis</name>
    <dbReference type="NCBI Taxonomy" id="273131"/>
    <lineage>
        <taxon>Eukaryota</taxon>
        <taxon>Fungi</taxon>
        <taxon>Dikarya</taxon>
        <taxon>Ascomycota</taxon>
        <taxon>Saccharomycotina</taxon>
        <taxon>Saccharomycetes</taxon>
        <taxon>Saccharomycetales</taxon>
        <taxon>Saccharomycetaceae</taxon>
        <taxon>Nakaseomyces</taxon>
    </lineage>
</organism>
<dbReference type="Proteomes" id="UP001623330">
    <property type="component" value="Unassembled WGS sequence"/>
</dbReference>
<dbReference type="PANTHER" id="PTHR47438:SF1">
    <property type="entry name" value="PHOSPHATE METABOLISM PROTEIN 8-RELATED"/>
    <property type="match status" value="1"/>
</dbReference>
<dbReference type="InterPro" id="IPR036412">
    <property type="entry name" value="HAD-like_sf"/>
</dbReference>
<proteinExistence type="predicted"/>
<dbReference type="SFLD" id="SFLDG01132">
    <property type="entry name" value="C1.5.3:_5'-Nucleotidase_Like"/>
    <property type="match status" value="1"/>
</dbReference>
<keyword evidence="2" id="KW-1185">Reference proteome</keyword>
<sequence length="330" mass="37786">MTYKDYKTIYRERIEKQLELNRQHLETLDYEGSRLSPSFQIDNMTRPLLRADSTNVITTNDLLGSSTSLSTMANNNSNNIQTVSNGEGDSDGITVLFDIDNTLYSKYTGIQKMMQESIMHYCVNEMDLDPVYAHELMEDYYQKYGLSIKGIMQDFPDTDPLRFNAMVDDSLPLQDALPGPDHQLRKLLLTLKQNKNIKKLWLFTNAYKNHAIRCIRILGIADLFDGITYCDYSAPPENIICKPDPRAFEMVKLQSGLDTFENAWFIDDSFANIQTALEVGLNHCIFIDYEAKAVNKYEDKSENLNSKSTIMATYSIPNIHELQSIELTSL</sequence>
<evidence type="ECO:0000313" key="1">
    <source>
        <dbReference type="EMBL" id="KAL3231425.1"/>
    </source>
</evidence>
<evidence type="ECO:0000313" key="2">
    <source>
        <dbReference type="Proteomes" id="UP001623330"/>
    </source>
</evidence>
<dbReference type="InterPro" id="IPR052791">
    <property type="entry name" value="SSM1_domain"/>
</dbReference>
<dbReference type="InterPro" id="IPR023214">
    <property type="entry name" value="HAD_sf"/>
</dbReference>
<dbReference type="SFLD" id="SFLDG01129">
    <property type="entry name" value="C1.5:_HAD__Beta-PGM__Phosphata"/>
    <property type="match status" value="1"/>
</dbReference>
<dbReference type="Gene3D" id="3.40.50.1000">
    <property type="entry name" value="HAD superfamily/HAD-like"/>
    <property type="match status" value="1"/>
</dbReference>
<protein>
    <submittedName>
        <fullName evidence="1">Suppressor of disruption of TFIIS</fullName>
    </submittedName>
</protein>
<dbReference type="Pfam" id="PF00702">
    <property type="entry name" value="Hydrolase"/>
    <property type="match status" value="1"/>
</dbReference>
<dbReference type="SFLD" id="SFLDS00003">
    <property type="entry name" value="Haloacid_Dehalogenase"/>
    <property type="match status" value="1"/>
</dbReference>
<reference evidence="1 2" key="1">
    <citation type="submission" date="2024-05" db="EMBL/GenBank/DDBJ databases">
        <title>Long read based assembly of the Candida bracarensis genome reveals expanded adhesin content.</title>
        <authorList>
            <person name="Marcet-Houben M."/>
            <person name="Ksiezopolska E."/>
            <person name="Gabaldon T."/>
        </authorList>
    </citation>
    <scope>NUCLEOTIDE SEQUENCE [LARGE SCALE GENOMIC DNA]</scope>
    <source>
        <strain evidence="1 2">CBM6</strain>
    </source>
</reference>
<dbReference type="NCBIfam" id="TIGR01993">
    <property type="entry name" value="Pyr-5-nucltdase"/>
    <property type="match status" value="1"/>
</dbReference>
<gene>
    <name evidence="1" type="ORF">RNJ44_00460</name>
</gene>
<dbReference type="EMBL" id="JBEVYD010000007">
    <property type="protein sequence ID" value="KAL3231425.1"/>
    <property type="molecule type" value="Genomic_DNA"/>
</dbReference>
<dbReference type="PANTHER" id="PTHR47438">
    <property type="entry name" value="PHOSPHATE METABOLISM PROTEIN 8-RELATED"/>
    <property type="match status" value="1"/>
</dbReference>